<dbReference type="AlphaFoldDB" id="A6FZW9"/>
<dbReference type="EMBL" id="ABCS01000007">
    <property type="protein sequence ID" value="EDM80925.1"/>
    <property type="molecule type" value="Genomic_DNA"/>
</dbReference>
<evidence type="ECO:0000256" key="1">
    <source>
        <dbReference type="ARBA" id="ARBA00022729"/>
    </source>
</evidence>
<reference evidence="5 6" key="1">
    <citation type="submission" date="2007-06" db="EMBL/GenBank/DDBJ databases">
        <authorList>
            <person name="Shimkets L."/>
            <person name="Ferriera S."/>
            <person name="Johnson J."/>
            <person name="Kravitz S."/>
            <person name="Beeson K."/>
            <person name="Sutton G."/>
            <person name="Rogers Y.-H."/>
            <person name="Friedman R."/>
            <person name="Frazier M."/>
            <person name="Venter J.C."/>
        </authorList>
    </citation>
    <scope>NUCLEOTIDE SEQUENCE [LARGE SCALE GENOMIC DNA]</scope>
    <source>
        <strain evidence="5 6">SIR-1</strain>
    </source>
</reference>
<keyword evidence="1" id="KW-0732">Signal</keyword>
<evidence type="ECO:0000259" key="4">
    <source>
        <dbReference type="SMART" id="SM00560"/>
    </source>
</evidence>
<accession>A6FZW9</accession>
<dbReference type="OrthoDB" id="580754at2"/>
<feature type="domain" description="LamG-like jellyroll fold" evidence="4">
    <location>
        <begin position="172"/>
        <end position="303"/>
    </location>
</feature>
<protein>
    <recommendedName>
        <fullName evidence="4">LamG-like jellyroll fold domain-containing protein</fullName>
    </recommendedName>
</protein>
<sequence>MGARRLELLCPFAALPFALGCTMANPQFDGIEAVDSFADSFEDGDESMGESSDSGAGESSESGTDDAGTTTTESGSSEDTGTNTGTSSEDTSDAEDSSETSALEPFACPEDPSLRACYTFDDNLAKYDGSGNENHLAASSFAMIAGLSGDALHCNESKAVHALDSPSLDITGPLSISAWVRTEAYPNTGRAVWLDNSGQYGLLLDSSAGYVCRVLTSQGAYQVDAPFETVPLDAWTHLACVYDGSSVSLYAGGDLLDSLAAGGTPQVGNAEPVTVGSNSPAFDEPCTGAIDSLSVYARALTPGEIDAMADAG</sequence>
<gene>
    <name evidence="5" type="ORF">PPSIR1_28483</name>
</gene>
<feature type="region of interest" description="Disordered" evidence="3">
    <location>
        <begin position="38"/>
        <end position="108"/>
    </location>
</feature>
<dbReference type="RefSeq" id="WP_006970018.1">
    <property type="nucleotide sequence ID" value="NZ_ABCS01000007.1"/>
</dbReference>
<evidence type="ECO:0000256" key="3">
    <source>
        <dbReference type="SAM" id="MobiDB-lite"/>
    </source>
</evidence>
<proteinExistence type="predicted"/>
<dbReference type="Pfam" id="PF13385">
    <property type="entry name" value="Laminin_G_3"/>
    <property type="match status" value="1"/>
</dbReference>
<evidence type="ECO:0000256" key="2">
    <source>
        <dbReference type="ARBA" id="ARBA00023157"/>
    </source>
</evidence>
<dbReference type="Gene3D" id="2.60.120.200">
    <property type="match status" value="1"/>
</dbReference>
<name>A6FZW9_9BACT</name>
<dbReference type="SMART" id="SM00560">
    <property type="entry name" value="LamGL"/>
    <property type="match status" value="1"/>
</dbReference>
<keyword evidence="6" id="KW-1185">Reference proteome</keyword>
<organism evidence="5 6">
    <name type="scientific">Plesiocystis pacifica SIR-1</name>
    <dbReference type="NCBI Taxonomy" id="391625"/>
    <lineage>
        <taxon>Bacteria</taxon>
        <taxon>Pseudomonadati</taxon>
        <taxon>Myxococcota</taxon>
        <taxon>Polyangia</taxon>
        <taxon>Nannocystales</taxon>
        <taxon>Nannocystaceae</taxon>
        <taxon>Plesiocystis</taxon>
    </lineage>
</organism>
<dbReference type="eggNOG" id="COG3533">
    <property type="taxonomic scope" value="Bacteria"/>
</dbReference>
<evidence type="ECO:0000313" key="6">
    <source>
        <dbReference type="Proteomes" id="UP000005801"/>
    </source>
</evidence>
<evidence type="ECO:0000313" key="5">
    <source>
        <dbReference type="EMBL" id="EDM80925.1"/>
    </source>
</evidence>
<keyword evidence="2" id="KW-1015">Disulfide bond</keyword>
<dbReference type="Proteomes" id="UP000005801">
    <property type="component" value="Unassembled WGS sequence"/>
</dbReference>
<dbReference type="STRING" id="391625.PPSIR1_28483"/>
<feature type="compositionally biased region" description="Low complexity" evidence="3">
    <location>
        <begin position="49"/>
        <end position="89"/>
    </location>
</feature>
<dbReference type="PROSITE" id="PS51257">
    <property type="entry name" value="PROKAR_LIPOPROTEIN"/>
    <property type="match status" value="1"/>
</dbReference>
<comment type="caution">
    <text evidence="5">The sequence shown here is derived from an EMBL/GenBank/DDBJ whole genome shotgun (WGS) entry which is preliminary data.</text>
</comment>
<dbReference type="InterPro" id="IPR006558">
    <property type="entry name" value="LamG-like"/>
</dbReference>
<dbReference type="SUPFAM" id="SSF49899">
    <property type="entry name" value="Concanavalin A-like lectins/glucanases"/>
    <property type="match status" value="1"/>
</dbReference>
<dbReference type="InterPro" id="IPR013320">
    <property type="entry name" value="ConA-like_dom_sf"/>
</dbReference>